<name>A0A7W8JUR3_9DEIO</name>
<dbReference type="EMBL" id="JACHFL010000006">
    <property type="protein sequence ID" value="MBB5363529.1"/>
    <property type="molecule type" value="Genomic_DNA"/>
</dbReference>
<dbReference type="RefSeq" id="WP_229790028.1">
    <property type="nucleotide sequence ID" value="NZ_JACHFL010000006.1"/>
</dbReference>
<evidence type="ECO:0008006" key="4">
    <source>
        <dbReference type="Google" id="ProtNLM"/>
    </source>
</evidence>
<dbReference type="SUPFAM" id="SSF48208">
    <property type="entry name" value="Six-hairpin glycosidases"/>
    <property type="match status" value="1"/>
</dbReference>
<dbReference type="Proteomes" id="UP000552709">
    <property type="component" value="Unassembled WGS sequence"/>
</dbReference>
<dbReference type="InterPro" id="IPR012341">
    <property type="entry name" value="6hp_glycosidase-like_sf"/>
</dbReference>
<dbReference type="PANTHER" id="PTHR31047:SF0">
    <property type="entry name" value="MEIOTICALLY UP-REGULATED GENE 157 PROTEIN"/>
    <property type="match status" value="1"/>
</dbReference>
<evidence type="ECO:0000313" key="2">
    <source>
        <dbReference type="EMBL" id="MBB5363529.1"/>
    </source>
</evidence>
<reference evidence="2 3" key="1">
    <citation type="submission" date="2020-08" db="EMBL/GenBank/DDBJ databases">
        <title>Genomic Encyclopedia of Type Strains, Phase IV (KMG-IV): sequencing the most valuable type-strain genomes for metagenomic binning, comparative biology and taxonomic classification.</title>
        <authorList>
            <person name="Goeker M."/>
        </authorList>
    </citation>
    <scope>NUCLEOTIDE SEQUENCE [LARGE SCALE GENOMIC DNA]</scope>
    <source>
        <strain evidence="2 3">DSM 27939</strain>
    </source>
</reference>
<sequence>MARPPPHRPDTGLYSLGWKRSPADPVVLSGQLSGAMLLEALATLDGQGLLRCSGEHAVTGAFHSFPSLTLRFTFTGDLMDYPSVHRLSSEMQRHLHGQPQLARTFAQCFPNTLETTVRLLDDGTSFVFTGDIPAMWLRDSSAQVSPYLPLARHDPDLRRLISGLIRRQAGYLATDPYANAFNAQPDGSGHTGDLPPQGSWVWERKFELDSLCYPVSLLWRYWQATDDRSVFTPGVVRMLDIVLGVMRTEQRHETSPYRFERPDPLLPSDTLPRGGRGSPVGFTGMVWSGFRPSDDACTYGYLLPANMFAVVVLGQLAQMAKEVLDDQELATRALTLQAEIERGIQTHGVVEHSTYGRMYAYETDGLGHHLLMDDANVPSLLSIPYLGYRPADDPIYRNTRRFVLSPDNPYFFQGRQAAGVGSPHTPGGLIWPIALAMQGLTSTDPQEQSRLLDTLCATTGGTDYMHESFHPDAPTHFTRPWFAWANSLFAEFVLHVKGRNLIPDAHAGRAL</sequence>
<protein>
    <recommendedName>
        <fullName evidence="4">Glycoside hydrolase family 125 protein</fullName>
    </recommendedName>
</protein>
<dbReference type="AlphaFoldDB" id="A0A7W8JUR3"/>
<dbReference type="SMART" id="SM01149">
    <property type="entry name" value="DUF1237"/>
    <property type="match status" value="1"/>
</dbReference>
<dbReference type="Pfam" id="PF06824">
    <property type="entry name" value="Glyco_hydro_125"/>
    <property type="match status" value="1"/>
</dbReference>
<gene>
    <name evidence="2" type="ORF">HNQ08_002635</name>
</gene>
<organism evidence="2 3">
    <name type="scientific">Deinococcus humi</name>
    <dbReference type="NCBI Taxonomy" id="662880"/>
    <lineage>
        <taxon>Bacteria</taxon>
        <taxon>Thermotogati</taxon>
        <taxon>Deinococcota</taxon>
        <taxon>Deinococci</taxon>
        <taxon>Deinococcales</taxon>
        <taxon>Deinococcaceae</taxon>
        <taxon>Deinococcus</taxon>
    </lineage>
</organism>
<dbReference type="Gene3D" id="1.50.10.10">
    <property type="match status" value="1"/>
</dbReference>
<feature type="region of interest" description="Disordered" evidence="1">
    <location>
        <begin position="253"/>
        <end position="273"/>
    </location>
</feature>
<evidence type="ECO:0000313" key="3">
    <source>
        <dbReference type="Proteomes" id="UP000552709"/>
    </source>
</evidence>
<dbReference type="InterPro" id="IPR008313">
    <property type="entry name" value="GH125"/>
</dbReference>
<proteinExistence type="predicted"/>
<evidence type="ECO:0000256" key="1">
    <source>
        <dbReference type="SAM" id="MobiDB-lite"/>
    </source>
</evidence>
<keyword evidence="3" id="KW-1185">Reference proteome</keyword>
<dbReference type="GO" id="GO:0005975">
    <property type="term" value="P:carbohydrate metabolic process"/>
    <property type="evidence" value="ECO:0007669"/>
    <property type="project" value="InterPro"/>
</dbReference>
<dbReference type="PANTHER" id="PTHR31047">
    <property type="entry name" value="MEIOTICALLY UP-REGULATED GENE 157 PROTEIN"/>
    <property type="match status" value="1"/>
</dbReference>
<dbReference type="PIRSF" id="PIRSF028846">
    <property type="entry name" value="UCP028846"/>
    <property type="match status" value="1"/>
</dbReference>
<dbReference type="InterPro" id="IPR008928">
    <property type="entry name" value="6-hairpin_glycosidase_sf"/>
</dbReference>
<comment type="caution">
    <text evidence="2">The sequence shown here is derived from an EMBL/GenBank/DDBJ whole genome shotgun (WGS) entry which is preliminary data.</text>
</comment>
<accession>A0A7W8JUR3</accession>
<feature type="compositionally biased region" description="Basic and acidic residues" evidence="1">
    <location>
        <begin position="253"/>
        <end position="263"/>
    </location>
</feature>